<reference evidence="3" key="1">
    <citation type="journal article" date="2022" name="IScience">
        <title>Evolution of zygomycete secretomes and the origins of terrestrial fungal ecologies.</title>
        <authorList>
            <person name="Chang Y."/>
            <person name="Wang Y."/>
            <person name="Mondo S."/>
            <person name="Ahrendt S."/>
            <person name="Andreopoulos W."/>
            <person name="Barry K."/>
            <person name="Beard J."/>
            <person name="Benny G.L."/>
            <person name="Blankenship S."/>
            <person name="Bonito G."/>
            <person name="Cuomo C."/>
            <person name="Desiro A."/>
            <person name="Gervers K.A."/>
            <person name="Hundley H."/>
            <person name="Kuo A."/>
            <person name="LaButti K."/>
            <person name="Lang B.F."/>
            <person name="Lipzen A."/>
            <person name="O'Donnell K."/>
            <person name="Pangilinan J."/>
            <person name="Reynolds N."/>
            <person name="Sandor L."/>
            <person name="Smith M.E."/>
            <person name="Tsang A."/>
            <person name="Grigoriev I.V."/>
            <person name="Stajich J.E."/>
            <person name="Spatafora J.W."/>
        </authorList>
    </citation>
    <scope>NUCLEOTIDE SEQUENCE</scope>
    <source>
        <strain evidence="3">RSA 2281</strain>
    </source>
</reference>
<dbReference type="PANTHER" id="PTHR45033:SF3">
    <property type="entry name" value="DEHYDROGENASE, PUTATIVE (AFU_ORTHOLOGUE AFUA_2G13270)-RELATED"/>
    <property type="match status" value="1"/>
</dbReference>
<protein>
    <recommendedName>
        <fullName evidence="2">Enoyl reductase (ER) domain-containing protein</fullName>
    </recommendedName>
</protein>
<dbReference type="SUPFAM" id="SSF51735">
    <property type="entry name" value="NAD(P)-binding Rossmann-fold domains"/>
    <property type="match status" value="1"/>
</dbReference>
<dbReference type="Gene3D" id="3.90.180.10">
    <property type="entry name" value="Medium-chain alcohol dehydrogenases, catalytic domain"/>
    <property type="match status" value="1"/>
</dbReference>
<dbReference type="GO" id="GO:0016491">
    <property type="term" value="F:oxidoreductase activity"/>
    <property type="evidence" value="ECO:0007669"/>
    <property type="project" value="InterPro"/>
</dbReference>
<keyword evidence="1" id="KW-0812">Transmembrane</keyword>
<reference evidence="3" key="2">
    <citation type="submission" date="2023-02" db="EMBL/GenBank/DDBJ databases">
        <authorList>
            <consortium name="DOE Joint Genome Institute"/>
            <person name="Mondo S.J."/>
            <person name="Chang Y."/>
            <person name="Wang Y."/>
            <person name="Ahrendt S."/>
            <person name="Andreopoulos W."/>
            <person name="Barry K."/>
            <person name="Beard J."/>
            <person name="Benny G.L."/>
            <person name="Blankenship S."/>
            <person name="Bonito G."/>
            <person name="Cuomo C."/>
            <person name="Desiro A."/>
            <person name="Gervers K.A."/>
            <person name="Hundley H."/>
            <person name="Kuo A."/>
            <person name="LaButti K."/>
            <person name="Lang B.F."/>
            <person name="Lipzen A."/>
            <person name="O'Donnell K."/>
            <person name="Pangilinan J."/>
            <person name="Reynolds N."/>
            <person name="Sandor L."/>
            <person name="Smith M.W."/>
            <person name="Tsang A."/>
            <person name="Grigoriev I.V."/>
            <person name="Stajich J.E."/>
            <person name="Spatafora J.W."/>
        </authorList>
    </citation>
    <scope>NUCLEOTIDE SEQUENCE</scope>
    <source>
        <strain evidence="3">RSA 2281</strain>
    </source>
</reference>
<feature type="domain" description="Enoyl reductase (ER)" evidence="2">
    <location>
        <begin position="20"/>
        <end position="341"/>
    </location>
</feature>
<evidence type="ECO:0000256" key="1">
    <source>
        <dbReference type="SAM" id="Phobius"/>
    </source>
</evidence>
<dbReference type="EMBL" id="JAIXMP010000011">
    <property type="protein sequence ID" value="KAI9265055.1"/>
    <property type="molecule type" value="Genomic_DNA"/>
</dbReference>
<dbReference type="InterPro" id="IPR011032">
    <property type="entry name" value="GroES-like_sf"/>
</dbReference>
<organism evidence="3 4">
    <name type="scientific">Phascolomyces articulosus</name>
    <dbReference type="NCBI Taxonomy" id="60185"/>
    <lineage>
        <taxon>Eukaryota</taxon>
        <taxon>Fungi</taxon>
        <taxon>Fungi incertae sedis</taxon>
        <taxon>Mucoromycota</taxon>
        <taxon>Mucoromycotina</taxon>
        <taxon>Mucoromycetes</taxon>
        <taxon>Mucorales</taxon>
        <taxon>Lichtheimiaceae</taxon>
        <taxon>Phascolomyces</taxon>
    </lineage>
</organism>
<dbReference type="SUPFAM" id="SSF50129">
    <property type="entry name" value="GroES-like"/>
    <property type="match status" value="1"/>
</dbReference>
<evidence type="ECO:0000313" key="3">
    <source>
        <dbReference type="EMBL" id="KAI9265055.1"/>
    </source>
</evidence>
<feature type="transmembrane region" description="Helical" evidence="1">
    <location>
        <begin position="167"/>
        <end position="194"/>
    </location>
</feature>
<accession>A0AAD5K1T4</accession>
<evidence type="ECO:0000313" key="4">
    <source>
        <dbReference type="Proteomes" id="UP001209540"/>
    </source>
</evidence>
<gene>
    <name evidence="3" type="ORF">BDA99DRAFT_507563</name>
</gene>
<keyword evidence="1" id="KW-0472">Membrane</keyword>
<dbReference type="Pfam" id="PF08240">
    <property type="entry name" value="ADH_N"/>
    <property type="match status" value="1"/>
</dbReference>
<dbReference type="InterPro" id="IPR020843">
    <property type="entry name" value="ER"/>
</dbReference>
<dbReference type="SMART" id="SM00829">
    <property type="entry name" value="PKS_ER"/>
    <property type="match status" value="1"/>
</dbReference>
<evidence type="ECO:0000259" key="2">
    <source>
        <dbReference type="SMART" id="SM00829"/>
    </source>
</evidence>
<dbReference type="InterPro" id="IPR052711">
    <property type="entry name" value="Zinc_ADH-like"/>
</dbReference>
<dbReference type="Gene3D" id="3.40.50.720">
    <property type="entry name" value="NAD(P)-binding Rossmann-like Domain"/>
    <property type="match status" value="1"/>
</dbReference>
<keyword evidence="1" id="KW-1133">Transmembrane helix</keyword>
<keyword evidence="4" id="KW-1185">Reference proteome</keyword>
<dbReference type="InterPro" id="IPR013154">
    <property type="entry name" value="ADH-like_N"/>
</dbReference>
<dbReference type="AlphaFoldDB" id="A0AAD5K1T4"/>
<dbReference type="PANTHER" id="PTHR45033">
    <property type="match status" value="1"/>
</dbReference>
<dbReference type="Pfam" id="PF00107">
    <property type="entry name" value="ADH_zinc_N"/>
    <property type="match status" value="1"/>
</dbReference>
<comment type="caution">
    <text evidence="3">The sequence shown here is derived from an EMBL/GenBank/DDBJ whole genome shotgun (WGS) entry which is preliminary data.</text>
</comment>
<proteinExistence type="predicted"/>
<dbReference type="InterPro" id="IPR036291">
    <property type="entry name" value="NAD(P)-bd_dom_sf"/>
</dbReference>
<dbReference type="Proteomes" id="UP001209540">
    <property type="component" value="Unassembled WGS sequence"/>
</dbReference>
<sequence length="343" mass="36457">MVSAALITNTPPSNAPFKYGLEVRKFHPPKPLENQSVIKIQGAAFNHRDIWILKDLYPGVIVNSVIGSDCVGVVQKKGTASVNEGERVLICPSVNWDSDPRGPEGAFRILGLLPSPGTFAETINIDSKEVFPCPGHLTTAQAAGLPLAGLTAFRATFTKCQVQKGSVVLVTGIGGGVALFALQFALAIGATVFVTSSNPEKIEAAKKLGAEGGVNYRNPDAIEDLKAQLNGRLINAVVDGSGGDLFAKLPEVMAQGGIIAQYGDTASPHGVTFDRNLWARNCELKGTAMGSRAEFGQMLEFVDKYKVKPVVSHSFKGLTQENLEKSISLLQNGQQMGKVVIEI</sequence>
<name>A0AAD5K1T4_9FUNG</name>
<dbReference type="InterPro" id="IPR013149">
    <property type="entry name" value="ADH-like_C"/>
</dbReference>